<evidence type="ECO:0000313" key="2">
    <source>
        <dbReference type="EMBL" id="GIY12186.1"/>
    </source>
</evidence>
<dbReference type="Proteomes" id="UP001054945">
    <property type="component" value="Unassembled WGS sequence"/>
</dbReference>
<feature type="region of interest" description="Disordered" evidence="1">
    <location>
        <begin position="71"/>
        <end position="122"/>
    </location>
</feature>
<evidence type="ECO:0000256" key="1">
    <source>
        <dbReference type="SAM" id="MobiDB-lite"/>
    </source>
</evidence>
<feature type="compositionally biased region" description="Polar residues" evidence="1">
    <location>
        <begin position="77"/>
        <end position="86"/>
    </location>
</feature>
<organism evidence="2 3">
    <name type="scientific">Caerostris extrusa</name>
    <name type="common">Bark spider</name>
    <name type="synonym">Caerostris bankana</name>
    <dbReference type="NCBI Taxonomy" id="172846"/>
    <lineage>
        <taxon>Eukaryota</taxon>
        <taxon>Metazoa</taxon>
        <taxon>Ecdysozoa</taxon>
        <taxon>Arthropoda</taxon>
        <taxon>Chelicerata</taxon>
        <taxon>Arachnida</taxon>
        <taxon>Araneae</taxon>
        <taxon>Araneomorphae</taxon>
        <taxon>Entelegynae</taxon>
        <taxon>Araneoidea</taxon>
        <taxon>Araneidae</taxon>
        <taxon>Caerostris</taxon>
    </lineage>
</organism>
<evidence type="ECO:0000313" key="3">
    <source>
        <dbReference type="Proteomes" id="UP001054945"/>
    </source>
</evidence>
<sequence length="122" mass="13463">MASAPCGTHWNTQYTYVKRKKKLLCKLFTHCILNTVYDCYTSASGEEMIWHVCLWFGSGHLSPPALLPALQTPQQSDPINTSALESENNDGLGDLCKFKPAPSPHAQQVRAISPGHTSNILH</sequence>
<protein>
    <submittedName>
        <fullName evidence="2">Uncharacterized protein</fullName>
    </submittedName>
</protein>
<dbReference type="AlphaFoldDB" id="A0AAV4QV38"/>
<reference evidence="2 3" key="1">
    <citation type="submission" date="2021-06" db="EMBL/GenBank/DDBJ databases">
        <title>Caerostris extrusa draft genome.</title>
        <authorList>
            <person name="Kono N."/>
            <person name="Arakawa K."/>
        </authorList>
    </citation>
    <scope>NUCLEOTIDE SEQUENCE [LARGE SCALE GENOMIC DNA]</scope>
</reference>
<proteinExistence type="predicted"/>
<keyword evidence="3" id="KW-1185">Reference proteome</keyword>
<name>A0AAV4QV38_CAEEX</name>
<gene>
    <name evidence="2" type="ORF">CEXT_58861</name>
</gene>
<accession>A0AAV4QV38</accession>
<dbReference type="EMBL" id="BPLR01006755">
    <property type="protein sequence ID" value="GIY12186.1"/>
    <property type="molecule type" value="Genomic_DNA"/>
</dbReference>
<comment type="caution">
    <text evidence="2">The sequence shown here is derived from an EMBL/GenBank/DDBJ whole genome shotgun (WGS) entry which is preliminary data.</text>
</comment>